<reference evidence="11" key="1">
    <citation type="submission" date="2020-05" db="EMBL/GenBank/DDBJ databases">
        <authorList>
            <person name="Chiriac C."/>
            <person name="Salcher M."/>
            <person name="Ghai R."/>
            <person name="Kavagutti S V."/>
        </authorList>
    </citation>
    <scope>NUCLEOTIDE SEQUENCE</scope>
</reference>
<dbReference type="PANTHER" id="PTHR11351">
    <property type="entry name" value="ACYL-COA DESATURASE"/>
    <property type="match status" value="1"/>
</dbReference>
<keyword evidence="3" id="KW-0276">Fatty acid metabolism</keyword>
<keyword evidence="8 9" id="KW-0472">Membrane</keyword>
<evidence type="ECO:0000313" key="11">
    <source>
        <dbReference type="EMBL" id="CAB4904629.1"/>
    </source>
</evidence>
<keyword evidence="6" id="KW-0408">Iron</keyword>
<dbReference type="EMBL" id="CAFBMK010000031">
    <property type="protein sequence ID" value="CAB4904629.1"/>
    <property type="molecule type" value="Genomic_DNA"/>
</dbReference>
<sequence>MAEVRDSQNQVVREHKTMSRATRWINIVAVTIPFIGVLAAIGLLWDSAVTWFDLAMLVGLYLISAFGITIGYHRLLTHGAVQAKPWVRYMFVIAGSTAIEGPALIWAADHRKHHAHTDQEGDPHSPHVGGGEGLRGLWHAHVGWLWSTEIERGWPRKHTPDLLRDKGLVRISKAFPVIAILTLLVPFLAGYAYYGTFTGGLQTYVWAGLVKVFMIHHVTWSINSICHFSGYRRFDVDDHSRNNPVLAILSLGESWHHNHHAFPRSASHGMRWYEVDLSALVIKAFVKVGLMSKPVYISREKQDAALIGARKAQRSAVAAD</sequence>
<gene>
    <name evidence="11" type="ORF">UFOPK3564_00796</name>
</gene>
<evidence type="ECO:0000256" key="5">
    <source>
        <dbReference type="ARBA" id="ARBA00023002"/>
    </source>
</evidence>
<dbReference type="GO" id="GO:0016717">
    <property type="term" value="F:oxidoreductase activity, acting on paired donors, with oxidation of a pair of donors resulting in the reduction of molecular oxygen to two molecules of water"/>
    <property type="evidence" value="ECO:0007669"/>
    <property type="project" value="InterPro"/>
</dbReference>
<accession>A0A6J7GML9</accession>
<dbReference type="PANTHER" id="PTHR11351:SF3">
    <property type="entry name" value="BLL4393 PROTEIN"/>
    <property type="match status" value="1"/>
</dbReference>
<evidence type="ECO:0000256" key="6">
    <source>
        <dbReference type="ARBA" id="ARBA00023004"/>
    </source>
</evidence>
<comment type="subcellular location">
    <subcellularLocation>
        <location evidence="1">Membrane</location>
        <topology evidence="1">Multi-pass membrane protein</topology>
    </subcellularLocation>
</comment>
<evidence type="ECO:0000256" key="7">
    <source>
        <dbReference type="ARBA" id="ARBA00023098"/>
    </source>
</evidence>
<evidence type="ECO:0000256" key="2">
    <source>
        <dbReference type="ARBA" id="ARBA00022692"/>
    </source>
</evidence>
<dbReference type="GO" id="GO:0006631">
    <property type="term" value="P:fatty acid metabolic process"/>
    <property type="evidence" value="ECO:0007669"/>
    <property type="project" value="UniProtKB-KW"/>
</dbReference>
<keyword evidence="7" id="KW-0443">Lipid metabolism</keyword>
<keyword evidence="2 9" id="KW-0812">Transmembrane</keyword>
<feature type="transmembrane region" description="Helical" evidence="9">
    <location>
        <begin position="174"/>
        <end position="194"/>
    </location>
</feature>
<evidence type="ECO:0000256" key="8">
    <source>
        <dbReference type="ARBA" id="ARBA00023136"/>
    </source>
</evidence>
<dbReference type="AlphaFoldDB" id="A0A6J7GML9"/>
<evidence type="ECO:0000256" key="1">
    <source>
        <dbReference type="ARBA" id="ARBA00004141"/>
    </source>
</evidence>
<organism evidence="11">
    <name type="scientific">freshwater metagenome</name>
    <dbReference type="NCBI Taxonomy" id="449393"/>
    <lineage>
        <taxon>unclassified sequences</taxon>
        <taxon>metagenomes</taxon>
        <taxon>ecological metagenomes</taxon>
    </lineage>
</organism>
<evidence type="ECO:0000256" key="4">
    <source>
        <dbReference type="ARBA" id="ARBA00022989"/>
    </source>
</evidence>
<dbReference type="Pfam" id="PF00487">
    <property type="entry name" value="FA_desaturase"/>
    <property type="match status" value="1"/>
</dbReference>
<evidence type="ECO:0000256" key="3">
    <source>
        <dbReference type="ARBA" id="ARBA00022832"/>
    </source>
</evidence>
<dbReference type="InterPro" id="IPR015876">
    <property type="entry name" value="Acyl-CoA_DS"/>
</dbReference>
<dbReference type="PRINTS" id="PR00075">
    <property type="entry name" value="FACDDSATRASE"/>
</dbReference>
<evidence type="ECO:0000259" key="10">
    <source>
        <dbReference type="Pfam" id="PF00487"/>
    </source>
</evidence>
<dbReference type="GO" id="GO:0016020">
    <property type="term" value="C:membrane"/>
    <property type="evidence" value="ECO:0007669"/>
    <property type="project" value="UniProtKB-SubCell"/>
</dbReference>
<keyword evidence="5" id="KW-0560">Oxidoreductase</keyword>
<keyword evidence="4 9" id="KW-1133">Transmembrane helix</keyword>
<evidence type="ECO:0000256" key="9">
    <source>
        <dbReference type="SAM" id="Phobius"/>
    </source>
</evidence>
<feature type="transmembrane region" description="Helical" evidence="9">
    <location>
        <begin position="24"/>
        <end position="45"/>
    </location>
</feature>
<feature type="transmembrane region" description="Helical" evidence="9">
    <location>
        <begin position="51"/>
        <end position="72"/>
    </location>
</feature>
<dbReference type="CDD" id="cd03505">
    <property type="entry name" value="Delta9-FADS-like"/>
    <property type="match status" value="1"/>
</dbReference>
<protein>
    <submittedName>
        <fullName evidence="11">Unannotated protein</fullName>
    </submittedName>
</protein>
<proteinExistence type="predicted"/>
<dbReference type="InterPro" id="IPR005804">
    <property type="entry name" value="FA_desaturase_dom"/>
</dbReference>
<name>A0A6J7GML9_9ZZZZ</name>
<feature type="domain" description="Fatty acid desaturase" evidence="10">
    <location>
        <begin position="55"/>
        <end position="276"/>
    </location>
</feature>